<comment type="caution">
    <text evidence="1">The sequence shown here is derived from an EMBL/GenBank/DDBJ whole genome shotgun (WGS) entry which is preliminary data.</text>
</comment>
<sequence>MIAILRQTASGGSADYALERGGQPLCTARSPFSPTAPGIELFRQNQPWLRIAPNLRESVKRKVGNHTWQTAPCDITEAGGPPIGRIAKLREGTLFSSISYTELHLYDRVFHIYEIGLGKEGMKYPVYEGSVQIAQIEKDPVVYDNLDAYTLCSLDDFGELAALLTALFLDFHNYRNAGERVRGQKSVQYVYTRRQEVLAKYAPSFRARCETR</sequence>
<dbReference type="Proteomes" id="UP000824141">
    <property type="component" value="Unassembled WGS sequence"/>
</dbReference>
<accession>A0A9D1K2Y7</accession>
<proteinExistence type="predicted"/>
<protein>
    <submittedName>
        <fullName evidence="1">Uncharacterized protein</fullName>
    </submittedName>
</protein>
<evidence type="ECO:0000313" key="2">
    <source>
        <dbReference type="Proteomes" id="UP000824141"/>
    </source>
</evidence>
<dbReference type="EMBL" id="DVJM01000237">
    <property type="protein sequence ID" value="HIS79790.1"/>
    <property type="molecule type" value="Genomic_DNA"/>
</dbReference>
<reference evidence="1" key="1">
    <citation type="submission" date="2020-10" db="EMBL/GenBank/DDBJ databases">
        <authorList>
            <person name="Gilroy R."/>
        </authorList>
    </citation>
    <scope>NUCLEOTIDE SEQUENCE</scope>
    <source>
        <strain evidence="1">6086</strain>
    </source>
</reference>
<dbReference type="AlphaFoldDB" id="A0A9D1K2Y7"/>
<reference evidence="1" key="2">
    <citation type="journal article" date="2021" name="PeerJ">
        <title>Extensive microbial diversity within the chicken gut microbiome revealed by metagenomics and culture.</title>
        <authorList>
            <person name="Gilroy R."/>
            <person name="Ravi A."/>
            <person name="Getino M."/>
            <person name="Pursley I."/>
            <person name="Horton D.L."/>
            <person name="Alikhan N.F."/>
            <person name="Baker D."/>
            <person name="Gharbi K."/>
            <person name="Hall N."/>
            <person name="Watson M."/>
            <person name="Adriaenssens E.M."/>
            <person name="Foster-Nyarko E."/>
            <person name="Jarju S."/>
            <person name="Secka A."/>
            <person name="Antonio M."/>
            <person name="Oren A."/>
            <person name="Chaudhuri R.R."/>
            <person name="La Ragione R."/>
            <person name="Hildebrand F."/>
            <person name="Pallen M.J."/>
        </authorList>
    </citation>
    <scope>NUCLEOTIDE SEQUENCE</scope>
    <source>
        <strain evidence="1">6086</strain>
    </source>
</reference>
<gene>
    <name evidence="1" type="ORF">IAD03_10520</name>
</gene>
<name>A0A9D1K2Y7_9FIRM</name>
<evidence type="ECO:0000313" key="1">
    <source>
        <dbReference type="EMBL" id="HIS79790.1"/>
    </source>
</evidence>
<organism evidence="1 2">
    <name type="scientific">Candidatus Caccousia stercoris</name>
    <dbReference type="NCBI Taxonomy" id="2840723"/>
    <lineage>
        <taxon>Bacteria</taxon>
        <taxon>Bacillati</taxon>
        <taxon>Bacillota</taxon>
        <taxon>Clostridia</taxon>
        <taxon>Eubacteriales</taxon>
        <taxon>Oscillospiraceae</taxon>
        <taxon>Oscillospiraceae incertae sedis</taxon>
        <taxon>Candidatus Caccousia</taxon>
    </lineage>
</organism>